<feature type="compositionally biased region" description="Low complexity" evidence="1">
    <location>
        <begin position="110"/>
        <end position="120"/>
    </location>
</feature>
<feature type="compositionally biased region" description="Basic and acidic residues" evidence="1">
    <location>
        <begin position="274"/>
        <end position="292"/>
    </location>
</feature>
<evidence type="ECO:0000313" key="2">
    <source>
        <dbReference type="EMBL" id="EME87347.1"/>
    </source>
</evidence>
<evidence type="ECO:0000256" key="1">
    <source>
        <dbReference type="SAM" id="MobiDB-lite"/>
    </source>
</evidence>
<proteinExistence type="predicted"/>
<dbReference type="VEuPathDB" id="FungiDB:MYCFIDRAFT_75208"/>
<dbReference type="OrthoDB" id="3910151at2759"/>
<protein>
    <submittedName>
        <fullName evidence="2">Uncharacterized protein</fullName>
    </submittedName>
</protein>
<dbReference type="KEGG" id="pfj:MYCFIDRAFT_75208"/>
<feature type="compositionally biased region" description="Low complexity" evidence="1">
    <location>
        <begin position="173"/>
        <end position="185"/>
    </location>
</feature>
<feature type="region of interest" description="Disordered" evidence="1">
    <location>
        <begin position="55"/>
        <end position="191"/>
    </location>
</feature>
<dbReference type="eggNOG" id="ENOG502TA36">
    <property type="taxonomic scope" value="Eukaryota"/>
</dbReference>
<dbReference type="RefSeq" id="XP_007920348.1">
    <property type="nucleotide sequence ID" value="XM_007922157.1"/>
</dbReference>
<dbReference type="HOGENOM" id="CLU_816678_0_0_1"/>
<feature type="compositionally biased region" description="Acidic residues" evidence="1">
    <location>
        <begin position="129"/>
        <end position="140"/>
    </location>
</feature>
<feature type="compositionally biased region" description="Basic and acidic residues" evidence="1">
    <location>
        <begin position="55"/>
        <end position="86"/>
    </location>
</feature>
<feature type="region of interest" description="Disordered" evidence="1">
    <location>
        <begin position="217"/>
        <end position="310"/>
    </location>
</feature>
<evidence type="ECO:0000313" key="3">
    <source>
        <dbReference type="Proteomes" id="UP000016932"/>
    </source>
</evidence>
<reference evidence="2 3" key="1">
    <citation type="journal article" date="2012" name="PLoS Pathog.">
        <title>Diverse lifestyles and strategies of plant pathogenesis encoded in the genomes of eighteen Dothideomycetes fungi.</title>
        <authorList>
            <person name="Ohm R.A."/>
            <person name="Feau N."/>
            <person name="Henrissat B."/>
            <person name="Schoch C.L."/>
            <person name="Horwitz B.A."/>
            <person name="Barry K.W."/>
            <person name="Condon B.J."/>
            <person name="Copeland A.C."/>
            <person name="Dhillon B."/>
            <person name="Glaser F."/>
            <person name="Hesse C.N."/>
            <person name="Kosti I."/>
            <person name="LaButti K."/>
            <person name="Lindquist E.A."/>
            <person name="Lucas S."/>
            <person name="Salamov A.A."/>
            <person name="Bradshaw R.E."/>
            <person name="Ciuffetti L."/>
            <person name="Hamelin R.C."/>
            <person name="Kema G.H.J."/>
            <person name="Lawrence C."/>
            <person name="Scott J.A."/>
            <person name="Spatafora J.W."/>
            <person name="Turgeon B.G."/>
            <person name="de Wit P.J.G.M."/>
            <person name="Zhong S."/>
            <person name="Goodwin S.B."/>
            <person name="Grigoriev I.V."/>
        </authorList>
    </citation>
    <scope>NUCLEOTIDE SEQUENCE [LARGE SCALE GENOMIC DNA]</scope>
    <source>
        <strain evidence="2 3">CIRAD86</strain>
    </source>
</reference>
<feature type="compositionally biased region" description="Polar residues" evidence="1">
    <location>
        <begin position="223"/>
        <end position="262"/>
    </location>
</feature>
<dbReference type="EMBL" id="KB446555">
    <property type="protein sequence ID" value="EME87347.1"/>
    <property type="molecule type" value="Genomic_DNA"/>
</dbReference>
<accession>N1Q8V9</accession>
<feature type="compositionally biased region" description="Gly residues" evidence="1">
    <location>
        <begin position="301"/>
        <end position="310"/>
    </location>
</feature>
<feature type="compositionally biased region" description="Low complexity" evidence="1">
    <location>
        <begin position="263"/>
        <end position="273"/>
    </location>
</feature>
<dbReference type="AlphaFoldDB" id="N1Q8V9"/>
<dbReference type="GeneID" id="19341090"/>
<gene>
    <name evidence="2" type="ORF">MYCFIDRAFT_75208</name>
</gene>
<dbReference type="Proteomes" id="UP000016932">
    <property type="component" value="Unassembled WGS sequence"/>
</dbReference>
<keyword evidence="3" id="KW-1185">Reference proteome</keyword>
<sequence length="340" mass="37843">MAADATVNAVKMGLVHSEALNFKNSSANKTPIGSGKKRETLSGTAIMFHEALLHTHDESQKGDAYDEQPKRDSMFTGEDKPKEGHPVRKNKVIPRGSRPIAVIIPERRSSSTQQESSPDSIIKIAAEKDGEDEEEEEEEEERGRSRSRYTPGDATKRGQQTTIEIFQPPPPRHNTTTTTTTFPIPETEPPHRPISFYAIQDLRAARSILDNELLHHPHRSDDSITTTSNNPDITTHFQNPKFQFSSSSPHDRPNWSQKSEAGSSVRRTLFSSSSDRRPVKKDSRSNLEKDAAATRQRSKFSGGGGGGGGGEHLIADAVKIIQRQERLKKRQSVMGFFKRL</sequence>
<organism evidence="2 3">
    <name type="scientific">Pseudocercospora fijiensis (strain CIRAD86)</name>
    <name type="common">Black leaf streak disease fungus</name>
    <name type="synonym">Mycosphaerella fijiensis</name>
    <dbReference type="NCBI Taxonomy" id="383855"/>
    <lineage>
        <taxon>Eukaryota</taxon>
        <taxon>Fungi</taxon>
        <taxon>Dikarya</taxon>
        <taxon>Ascomycota</taxon>
        <taxon>Pezizomycotina</taxon>
        <taxon>Dothideomycetes</taxon>
        <taxon>Dothideomycetidae</taxon>
        <taxon>Mycosphaerellales</taxon>
        <taxon>Mycosphaerellaceae</taxon>
        <taxon>Pseudocercospora</taxon>
    </lineage>
</organism>
<name>N1Q8V9_PSEFD</name>